<dbReference type="GO" id="GO:0005230">
    <property type="term" value="F:extracellular ligand-gated monoatomic ion channel activity"/>
    <property type="evidence" value="ECO:0007669"/>
    <property type="project" value="InterPro"/>
</dbReference>
<gene>
    <name evidence="1" type="ORF">SMAX5B_016007</name>
</gene>
<dbReference type="EMBL" id="CP026261">
    <property type="protein sequence ID" value="AWP19401.1"/>
    <property type="molecule type" value="Genomic_DNA"/>
</dbReference>
<dbReference type="GO" id="GO:0016020">
    <property type="term" value="C:membrane"/>
    <property type="evidence" value="ECO:0007669"/>
    <property type="project" value="InterPro"/>
</dbReference>
<dbReference type="InterPro" id="IPR036734">
    <property type="entry name" value="Neur_chan_lig-bd_sf"/>
</dbReference>
<dbReference type="AlphaFoldDB" id="A0A2U9CS34"/>
<sequence length="142" mass="15761">MGRVQFKKRLLTLSRRQTAMSGLATLTVLAFIVSGGWGVSSSQDCSYSGLLTHLNLVPQNEALSIVRPVKNWTSTILVRLDMVLLGILDVDEKSQTVTTHVWIQTVRLRHGGEVERSECLCHTHTNHCPQTSLFPRCGSMNS</sequence>
<name>A0A2U9CS34_SCOMX</name>
<organism evidence="1 2">
    <name type="scientific">Scophthalmus maximus</name>
    <name type="common">Turbot</name>
    <name type="synonym">Psetta maxima</name>
    <dbReference type="NCBI Taxonomy" id="52904"/>
    <lineage>
        <taxon>Eukaryota</taxon>
        <taxon>Metazoa</taxon>
        <taxon>Chordata</taxon>
        <taxon>Craniata</taxon>
        <taxon>Vertebrata</taxon>
        <taxon>Euteleostomi</taxon>
        <taxon>Actinopterygii</taxon>
        <taxon>Neopterygii</taxon>
        <taxon>Teleostei</taxon>
        <taxon>Neoteleostei</taxon>
        <taxon>Acanthomorphata</taxon>
        <taxon>Carangaria</taxon>
        <taxon>Pleuronectiformes</taxon>
        <taxon>Pleuronectoidei</taxon>
        <taxon>Scophthalmidae</taxon>
        <taxon>Scophthalmus</taxon>
    </lineage>
</organism>
<evidence type="ECO:0000313" key="1">
    <source>
        <dbReference type="EMBL" id="AWP19401.1"/>
    </source>
</evidence>
<accession>A0A2U9CS34</accession>
<dbReference type="Gene3D" id="2.70.170.10">
    <property type="entry name" value="Neurotransmitter-gated ion-channel ligand-binding domain"/>
    <property type="match status" value="1"/>
</dbReference>
<protein>
    <submittedName>
        <fullName evidence="1">5-hydroxytryptamine (Serotonin) receptor 3B-like</fullName>
    </submittedName>
</protein>
<dbReference type="SUPFAM" id="SSF63712">
    <property type="entry name" value="Nicotinic receptor ligand binding domain-like"/>
    <property type="match status" value="1"/>
</dbReference>
<reference evidence="1 2" key="1">
    <citation type="submission" date="2017-12" db="EMBL/GenBank/DDBJ databases">
        <title>Integrating genomic resources of turbot (Scophthalmus maximus) in depth evaluation of genetic and physical mapping variation across individuals.</title>
        <authorList>
            <person name="Martinez P."/>
        </authorList>
    </citation>
    <scope>NUCLEOTIDE SEQUENCE [LARGE SCALE GENOMIC DNA]</scope>
</reference>
<proteinExistence type="predicted"/>
<keyword evidence="1" id="KW-0675">Receptor</keyword>
<evidence type="ECO:0000313" key="2">
    <source>
        <dbReference type="Proteomes" id="UP000246464"/>
    </source>
</evidence>
<keyword evidence="2" id="KW-1185">Reference proteome</keyword>
<dbReference type="Proteomes" id="UP000246464">
    <property type="component" value="Chromosome 19"/>
</dbReference>